<evidence type="ECO:0000256" key="7">
    <source>
        <dbReference type="SAM" id="Phobius"/>
    </source>
</evidence>
<feature type="region of interest" description="Disordered" evidence="6">
    <location>
        <begin position="306"/>
        <end position="361"/>
    </location>
</feature>
<protein>
    <recommendedName>
        <fullName evidence="8">Rhodopsin domain-containing protein</fullName>
    </recommendedName>
</protein>
<keyword evidence="3 7" id="KW-1133">Transmembrane helix</keyword>
<feature type="domain" description="Rhodopsin" evidence="8">
    <location>
        <begin position="37"/>
        <end position="268"/>
    </location>
</feature>
<evidence type="ECO:0000256" key="1">
    <source>
        <dbReference type="ARBA" id="ARBA00004141"/>
    </source>
</evidence>
<dbReference type="Pfam" id="PF20684">
    <property type="entry name" value="Fung_rhodopsin"/>
    <property type="match status" value="1"/>
</dbReference>
<dbReference type="Proteomes" id="UP000253153">
    <property type="component" value="Unassembled WGS sequence"/>
</dbReference>
<dbReference type="GO" id="GO:0016020">
    <property type="term" value="C:membrane"/>
    <property type="evidence" value="ECO:0007669"/>
    <property type="project" value="UniProtKB-SubCell"/>
</dbReference>
<evidence type="ECO:0000256" key="6">
    <source>
        <dbReference type="SAM" id="MobiDB-lite"/>
    </source>
</evidence>
<comment type="subcellular location">
    <subcellularLocation>
        <location evidence="1">Membrane</location>
        <topology evidence="1">Multi-pass membrane protein</topology>
    </subcellularLocation>
</comment>
<evidence type="ECO:0000313" key="9">
    <source>
        <dbReference type="EMBL" id="RBR03848.1"/>
    </source>
</evidence>
<evidence type="ECO:0000256" key="2">
    <source>
        <dbReference type="ARBA" id="ARBA00022692"/>
    </source>
</evidence>
<dbReference type="RefSeq" id="XP_031010146.1">
    <property type="nucleotide sequence ID" value="XM_031165788.1"/>
</dbReference>
<feature type="transmembrane region" description="Helical" evidence="7">
    <location>
        <begin position="95"/>
        <end position="119"/>
    </location>
</feature>
<feature type="transmembrane region" description="Helical" evidence="7">
    <location>
        <begin position="211"/>
        <end position="235"/>
    </location>
</feature>
<feature type="transmembrane region" description="Helical" evidence="7">
    <location>
        <begin position="20"/>
        <end position="41"/>
    </location>
</feature>
<dbReference type="OrthoDB" id="5331848at2759"/>
<evidence type="ECO:0000313" key="10">
    <source>
        <dbReference type="Proteomes" id="UP000253153"/>
    </source>
</evidence>
<evidence type="ECO:0000256" key="3">
    <source>
        <dbReference type="ARBA" id="ARBA00022989"/>
    </source>
</evidence>
<evidence type="ECO:0000256" key="5">
    <source>
        <dbReference type="ARBA" id="ARBA00038359"/>
    </source>
</evidence>
<dbReference type="InterPro" id="IPR052337">
    <property type="entry name" value="SAT4-like"/>
</dbReference>
<organism evidence="9 10">
    <name type="scientific">Fusarium coffeatum</name>
    <dbReference type="NCBI Taxonomy" id="231269"/>
    <lineage>
        <taxon>Eukaryota</taxon>
        <taxon>Fungi</taxon>
        <taxon>Dikarya</taxon>
        <taxon>Ascomycota</taxon>
        <taxon>Pezizomycotina</taxon>
        <taxon>Sordariomycetes</taxon>
        <taxon>Hypocreomycetidae</taxon>
        <taxon>Hypocreales</taxon>
        <taxon>Nectriaceae</taxon>
        <taxon>Fusarium</taxon>
        <taxon>Fusarium incarnatum-equiseti species complex</taxon>
    </lineage>
</organism>
<dbReference type="InterPro" id="IPR049326">
    <property type="entry name" value="Rhodopsin_dom_fungi"/>
</dbReference>
<gene>
    <name evidence="9" type="ORF">FIESC28_11669</name>
</gene>
<reference evidence="9 10" key="1">
    <citation type="submission" date="2018-06" db="EMBL/GenBank/DDBJ databases">
        <title>Fusarium incarnatum-equiseti species complex species 28.</title>
        <authorList>
            <person name="Gardiner D.M."/>
        </authorList>
    </citation>
    <scope>NUCLEOTIDE SEQUENCE [LARGE SCALE GENOMIC DNA]</scope>
    <source>
        <strain evidence="9 10">FIESC_28</strain>
    </source>
</reference>
<accession>A0A366QHX4</accession>
<feature type="transmembrane region" description="Helical" evidence="7">
    <location>
        <begin position="241"/>
        <end position="265"/>
    </location>
</feature>
<keyword evidence="4 7" id="KW-0472">Membrane</keyword>
<feature type="transmembrane region" description="Helical" evidence="7">
    <location>
        <begin position="131"/>
        <end position="151"/>
    </location>
</feature>
<keyword evidence="2 7" id="KW-0812">Transmembrane</keyword>
<comment type="similarity">
    <text evidence="5">Belongs to the SAT4 family.</text>
</comment>
<dbReference type="EMBL" id="QKXC01000450">
    <property type="protein sequence ID" value="RBR03848.1"/>
    <property type="molecule type" value="Genomic_DNA"/>
</dbReference>
<evidence type="ECO:0000256" key="4">
    <source>
        <dbReference type="ARBA" id="ARBA00023136"/>
    </source>
</evidence>
<dbReference type="PANTHER" id="PTHR33048:SF96">
    <property type="entry name" value="INTEGRAL MEMBRANE PROTEIN"/>
    <property type="match status" value="1"/>
</dbReference>
<proteinExistence type="inferred from homology"/>
<dbReference type="GeneID" id="42001084"/>
<feature type="transmembrane region" description="Helical" evidence="7">
    <location>
        <begin position="174"/>
        <end position="199"/>
    </location>
</feature>
<sequence>MATVEPPNPLPPDDNVGPALLGVSGTCLALVIITTIIRIWVRSALRSLGPDDYTIVTVTILGIARFGVQVAQVAIGNGRHRWYIDPEDYVRNNMLGWVAQLLLFASICLLKISILLLLLRIKDSRRVKYAAWGIMAGLVVTNFGCIIILLAECKPTSAYWTGVGECWDPRVRIYYIYATIAYSIVTDLLCSLLPVFVIWSVKLPMKTKLSVWALMSLGLIATGFGIARAASLGVITSDLSYIYAVTAIWSNLELYLGIVGANLALGRSIYGYFFKEPSNSQVGSTYGYGHGSRLMSAPNTLRVPSSGAFRSGRTNLPSRDQDSEISLVETKKQQPSTWYADTNTDDDNPPGHTEHGRENRH</sequence>
<name>A0A366QHX4_9HYPO</name>
<feature type="compositionally biased region" description="Polar residues" evidence="6">
    <location>
        <begin position="333"/>
        <end position="342"/>
    </location>
</feature>
<keyword evidence="10" id="KW-1185">Reference proteome</keyword>
<evidence type="ECO:0000259" key="8">
    <source>
        <dbReference type="Pfam" id="PF20684"/>
    </source>
</evidence>
<comment type="caution">
    <text evidence="9">The sequence shown here is derived from an EMBL/GenBank/DDBJ whole genome shotgun (WGS) entry which is preliminary data.</text>
</comment>
<dbReference type="PANTHER" id="PTHR33048">
    <property type="entry name" value="PTH11-LIKE INTEGRAL MEMBRANE PROTEIN (AFU_ORTHOLOGUE AFUA_5G11245)"/>
    <property type="match status" value="1"/>
</dbReference>
<feature type="transmembrane region" description="Helical" evidence="7">
    <location>
        <begin position="53"/>
        <end position="75"/>
    </location>
</feature>
<dbReference type="AlphaFoldDB" id="A0A366QHX4"/>
<feature type="compositionally biased region" description="Basic and acidic residues" evidence="6">
    <location>
        <begin position="352"/>
        <end position="361"/>
    </location>
</feature>